<sequence>MTVAGAKLAKGLPEVPKGGMWARFSPPRFAFAGGSTQGRFTVGAGTRAQVNVANGTVVLMGVSANTTASALAAAATSARTTGGCRDESDKGDAKRHHLATDKNDISDVSGGPWTPLFKRLFDRAGVSLDDPANIVYLIGHVGPHPKAYHEDVFFRLQDALGECQTQASCRNRLANALDGIARDVCTSGSYLNKLATRKS</sequence>
<proteinExistence type="predicted"/>
<accession>A0ABT4A6B2</accession>
<reference evidence="2 3" key="1">
    <citation type="submission" date="2022-11" db="EMBL/GenBank/DDBJ databases">
        <title>Minimal conservation of predation-associated metabolite biosynthetic gene clusters underscores biosynthetic potential of Myxococcota including descriptions for ten novel species: Archangium lansinium sp. nov., Myxococcus landrumus sp. nov., Nannocystis bai.</title>
        <authorList>
            <person name="Ahearne A."/>
            <person name="Stevens C."/>
            <person name="Phillips K."/>
        </authorList>
    </citation>
    <scope>NUCLEOTIDE SEQUENCE [LARGE SCALE GENOMIC DNA]</scope>
    <source>
        <strain evidence="2 3">MIWBW</strain>
    </source>
</reference>
<dbReference type="Proteomes" id="UP001207654">
    <property type="component" value="Unassembled WGS sequence"/>
</dbReference>
<dbReference type="RefSeq" id="WP_267542393.1">
    <property type="nucleotide sequence ID" value="NZ_JAPNKA010000001.1"/>
</dbReference>
<comment type="caution">
    <text evidence="2">The sequence shown here is derived from an EMBL/GenBank/DDBJ whole genome shotgun (WGS) entry which is preliminary data.</text>
</comment>
<name>A0ABT4A6B2_9BACT</name>
<evidence type="ECO:0000313" key="3">
    <source>
        <dbReference type="Proteomes" id="UP001207654"/>
    </source>
</evidence>
<keyword evidence="3" id="KW-1185">Reference proteome</keyword>
<protein>
    <submittedName>
        <fullName evidence="2">AHH domain-containing protein</fullName>
    </submittedName>
</protein>
<dbReference type="EMBL" id="JAPNKA010000001">
    <property type="protein sequence ID" value="MCY1077193.1"/>
    <property type="molecule type" value="Genomic_DNA"/>
</dbReference>
<organism evidence="2 3">
    <name type="scientific">Archangium lansingense</name>
    <dbReference type="NCBI Taxonomy" id="2995310"/>
    <lineage>
        <taxon>Bacteria</taxon>
        <taxon>Pseudomonadati</taxon>
        <taxon>Myxococcota</taxon>
        <taxon>Myxococcia</taxon>
        <taxon>Myxococcales</taxon>
        <taxon>Cystobacterineae</taxon>
        <taxon>Archangiaceae</taxon>
        <taxon>Archangium</taxon>
    </lineage>
</organism>
<evidence type="ECO:0000256" key="1">
    <source>
        <dbReference type="SAM" id="MobiDB-lite"/>
    </source>
</evidence>
<gene>
    <name evidence="2" type="ORF">OV287_22215</name>
</gene>
<feature type="region of interest" description="Disordered" evidence="1">
    <location>
        <begin position="79"/>
        <end position="106"/>
    </location>
</feature>
<evidence type="ECO:0000313" key="2">
    <source>
        <dbReference type="EMBL" id="MCY1077193.1"/>
    </source>
</evidence>
<feature type="compositionally biased region" description="Basic and acidic residues" evidence="1">
    <location>
        <begin position="84"/>
        <end position="105"/>
    </location>
</feature>
<dbReference type="InterPro" id="IPR032871">
    <property type="entry name" value="AHH_dom_containing"/>
</dbReference>
<dbReference type="Pfam" id="PF14412">
    <property type="entry name" value="AHH"/>
    <property type="match status" value="1"/>
</dbReference>